<reference evidence="18" key="1">
    <citation type="submission" date="2021-06" db="EMBL/GenBank/DDBJ databases">
        <authorList>
            <consortium name="Wellcome Sanger Institute Data Sharing"/>
        </authorList>
    </citation>
    <scope>NUCLEOTIDE SEQUENCE [LARGE SCALE GENOMIC DNA]</scope>
</reference>
<dbReference type="AlphaFoldDB" id="A0A8C4S227"/>
<keyword evidence="7 16" id="KW-0472">Membrane</keyword>
<gene>
    <name evidence="18" type="primary">LOC114649539</name>
</gene>
<feature type="transmembrane region" description="Helical" evidence="16">
    <location>
        <begin position="302"/>
        <end position="322"/>
    </location>
</feature>
<feature type="transmembrane region" description="Helical" evidence="16">
    <location>
        <begin position="219"/>
        <end position="242"/>
    </location>
</feature>
<dbReference type="PANTHER" id="PTHR24243">
    <property type="entry name" value="G-PROTEIN COUPLED RECEPTOR"/>
    <property type="match status" value="1"/>
</dbReference>
<feature type="transmembrane region" description="Helical" evidence="16">
    <location>
        <begin position="263"/>
        <end position="282"/>
    </location>
</feature>
<keyword evidence="9 15" id="KW-0675">Receptor</keyword>
<evidence type="ECO:0000256" key="13">
    <source>
        <dbReference type="ARBA" id="ARBA00033151"/>
    </source>
</evidence>
<keyword evidence="3" id="KW-1003">Cell membrane</keyword>
<keyword evidence="4 15" id="KW-0812">Transmembrane</keyword>
<comment type="subcellular location">
    <subcellularLocation>
        <location evidence="1">Cell membrane</location>
        <topology evidence="1">Multi-pass membrane protein</topology>
    </subcellularLocation>
</comment>
<evidence type="ECO:0000256" key="14">
    <source>
        <dbReference type="ARBA" id="ARBA00056988"/>
    </source>
</evidence>
<keyword evidence="19" id="KW-1185">Reference proteome</keyword>
<dbReference type="FunFam" id="1.20.1070.10:FF:000125">
    <property type="entry name" value="growth hormone secretagogue receptor type 1"/>
    <property type="match status" value="1"/>
</dbReference>
<reference evidence="18" key="2">
    <citation type="submission" date="2025-08" db="UniProtKB">
        <authorList>
            <consortium name="Ensembl"/>
        </authorList>
    </citation>
    <scope>IDENTIFICATION</scope>
</reference>
<evidence type="ECO:0000313" key="19">
    <source>
        <dbReference type="Proteomes" id="UP000694620"/>
    </source>
</evidence>
<dbReference type="Ensembl" id="ENSECRT00000010405.1">
    <property type="protein sequence ID" value="ENSECRP00000010235.1"/>
    <property type="gene ID" value="ENSECRG00000006620.1"/>
</dbReference>
<evidence type="ECO:0000256" key="6">
    <source>
        <dbReference type="ARBA" id="ARBA00023040"/>
    </source>
</evidence>
<feature type="domain" description="G-protein coupled receptors family 1 profile" evidence="17">
    <location>
        <begin position="71"/>
        <end position="322"/>
    </location>
</feature>
<name>A0A8C4S227_ERPCA</name>
<evidence type="ECO:0000256" key="12">
    <source>
        <dbReference type="ARBA" id="ARBA00032291"/>
    </source>
</evidence>
<dbReference type="SUPFAM" id="SSF81321">
    <property type="entry name" value="Family A G protein-coupled receptor-like"/>
    <property type="match status" value="1"/>
</dbReference>
<comment type="similarity">
    <text evidence="15">Belongs to the G-protein coupled receptor 1 family.</text>
</comment>
<dbReference type="PRINTS" id="PR00237">
    <property type="entry name" value="GPCRRHODOPSN"/>
</dbReference>
<evidence type="ECO:0000256" key="10">
    <source>
        <dbReference type="ARBA" id="ARBA00023180"/>
    </source>
</evidence>
<dbReference type="SMART" id="SM01381">
    <property type="entry name" value="7TM_GPCR_Srsx"/>
    <property type="match status" value="1"/>
</dbReference>
<sequence>QWNGIQCSFRPAPHDGMSNSTLAAFDSRCSEDCHLPANFTVYPLPDQLFSLPILVVVTVVCILLFLVGLTGNILTILIVLLNKDMRSTTNLYLSSMALSDLFIFLLMPIDLYKLWKYRPWNFGDFICKLFQFMSECCTYSSILHITALSMERYFAVCFPLQAKVTITRSRIRVVIALLWTLALLSAGPVFALVGVEFDNGMDGECRCTHYAISSGLLTAMMWVSSIYFFVPVCCLSVLYGLIGRKLWRRRHITLRDRTNRKTVKMLVVIVLAFVICWLPFHIGRMLFSVSAATSEMYRISQYFNLVSFVLFYLSAAINPILYNLMSGRYRAAVCKLFRRQQGVRLNVRHTSSHLEVETNV</sequence>
<dbReference type="PRINTS" id="PR01417">
    <property type="entry name" value="GHSRECEPTOR"/>
</dbReference>
<keyword evidence="6 15" id="KW-0297">G-protein coupled receptor</keyword>
<dbReference type="GO" id="GO:0001616">
    <property type="term" value="F:growth hormone secretagogue receptor activity"/>
    <property type="evidence" value="ECO:0007669"/>
    <property type="project" value="TreeGrafter"/>
</dbReference>
<dbReference type="GeneTree" id="ENSGT01120000271823"/>
<evidence type="ECO:0000313" key="18">
    <source>
        <dbReference type="Ensembl" id="ENSECRP00000010235.1"/>
    </source>
</evidence>
<feature type="transmembrane region" description="Helical" evidence="16">
    <location>
        <begin position="91"/>
        <end position="109"/>
    </location>
</feature>
<evidence type="ECO:0000256" key="7">
    <source>
        <dbReference type="ARBA" id="ARBA00023136"/>
    </source>
</evidence>
<dbReference type="Pfam" id="PF00001">
    <property type="entry name" value="7tm_1"/>
    <property type="match status" value="1"/>
</dbReference>
<dbReference type="GO" id="GO:0005886">
    <property type="term" value="C:plasma membrane"/>
    <property type="evidence" value="ECO:0007669"/>
    <property type="project" value="UniProtKB-SubCell"/>
</dbReference>
<dbReference type="Proteomes" id="UP000694620">
    <property type="component" value="Chromosome 3"/>
</dbReference>
<dbReference type="InterPro" id="IPR003905">
    <property type="entry name" value="GHS-R/MTLR"/>
</dbReference>
<evidence type="ECO:0000256" key="9">
    <source>
        <dbReference type="ARBA" id="ARBA00023170"/>
    </source>
</evidence>
<evidence type="ECO:0000256" key="5">
    <source>
        <dbReference type="ARBA" id="ARBA00022989"/>
    </source>
</evidence>
<evidence type="ECO:0000259" key="17">
    <source>
        <dbReference type="PROSITE" id="PS50262"/>
    </source>
</evidence>
<dbReference type="InterPro" id="IPR017452">
    <property type="entry name" value="GPCR_Rhodpsn_7TM"/>
</dbReference>
<evidence type="ECO:0000256" key="16">
    <source>
        <dbReference type="SAM" id="Phobius"/>
    </source>
</evidence>
<dbReference type="PROSITE" id="PS50262">
    <property type="entry name" value="G_PROTEIN_RECEP_F1_2"/>
    <property type="match status" value="1"/>
</dbReference>
<dbReference type="GO" id="GO:0009755">
    <property type="term" value="P:hormone-mediated signaling pathway"/>
    <property type="evidence" value="ECO:0007669"/>
    <property type="project" value="TreeGrafter"/>
</dbReference>
<organism evidence="18 19">
    <name type="scientific">Erpetoichthys calabaricus</name>
    <name type="common">Rope fish</name>
    <name type="synonym">Calamoichthys calabaricus</name>
    <dbReference type="NCBI Taxonomy" id="27687"/>
    <lineage>
        <taxon>Eukaryota</taxon>
        <taxon>Metazoa</taxon>
        <taxon>Chordata</taxon>
        <taxon>Craniata</taxon>
        <taxon>Vertebrata</taxon>
        <taxon>Euteleostomi</taxon>
        <taxon>Actinopterygii</taxon>
        <taxon>Polypteriformes</taxon>
        <taxon>Polypteridae</taxon>
        <taxon>Erpetoichthys</taxon>
    </lineage>
</organism>
<protein>
    <recommendedName>
        <fullName evidence="2">Growth hormone secretagogue receptor type 1</fullName>
    </recommendedName>
    <alternativeName>
        <fullName evidence="13">GH-releasing peptide receptor</fullName>
    </alternativeName>
    <alternativeName>
        <fullName evidence="12">Ghrelin receptor</fullName>
    </alternativeName>
</protein>
<proteinExistence type="inferred from homology"/>
<feature type="transmembrane region" description="Helical" evidence="16">
    <location>
        <begin position="129"/>
        <end position="150"/>
    </location>
</feature>
<dbReference type="Gene3D" id="1.20.1070.10">
    <property type="entry name" value="Rhodopsin 7-helix transmembrane proteins"/>
    <property type="match status" value="1"/>
</dbReference>
<keyword evidence="5 16" id="KW-1133">Transmembrane helix</keyword>
<evidence type="ECO:0000256" key="1">
    <source>
        <dbReference type="ARBA" id="ARBA00004651"/>
    </source>
</evidence>
<keyword evidence="10" id="KW-0325">Glycoprotein</keyword>
<evidence type="ECO:0000256" key="3">
    <source>
        <dbReference type="ARBA" id="ARBA00022475"/>
    </source>
</evidence>
<evidence type="ECO:0000256" key="4">
    <source>
        <dbReference type="ARBA" id="ARBA00022692"/>
    </source>
</evidence>
<evidence type="ECO:0000256" key="2">
    <source>
        <dbReference type="ARBA" id="ARBA00018726"/>
    </source>
</evidence>
<keyword evidence="11 15" id="KW-0807">Transducer</keyword>
<evidence type="ECO:0000256" key="15">
    <source>
        <dbReference type="RuleBase" id="RU000688"/>
    </source>
</evidence>
<feature type="transmembrane region" description="Helical" evidence="16">
    <location>
        <begin position="171"/>
        <end position="193"/>
    </location>
</feature>
<reference evidence="18" key="3">
    <citation type="submission" date="2025-09" db="UniProtKB">
        <authorList>
            <consortium name="Ensembl"/>
        </authorList>
    </citation>
    <scope>IDENTIFICATION</scope>
</reference>
<feature type="transmembrane region" description="Helical" evidence="16">
    <location>
        <begin position="53"/>
        <end position="79"/>
    </location>
</feature>
<comment type="function">
    <text evidence="14">Receptor for ghrelin, coupled to G-alpha-11 proteins. Stimulates growth hormone secretion. Also binds other growth hormone releasing peptides (GHRP) (e.g. Met-enkephalin and GHRP-6) as well as non-peptide, low molecular weight secretagogues (e.g. L-692,429, MK-0677, adenosine).</text>
</comment>
<evidence type="ECO:0000256" key="8">
    <source>
        <dbReference type="ARBA" id="ARBA00023157"/>
    </source>
</evidence>
<evidence type="ECO:0000256" key="11">
    <source>
        <dbReference type="ARBA" id="ARBA00023224"/>
    </source>
</evidence>
<keyword evidence="8" id="KW-1015">Disulfide bond</keyword>
<dbReference type="PROSITE" id="PS00237">
    <property type="entry name" value="G_PROTEIN_RECEP_F1_1"/>
    <property type="match status" value="1"/>
</dbReference>
<dbReference type="PANTHER" id="PTHR24243:SF7">
    <property type="entry name" value="GROWTH HORMONE SECRETAGOGUE RECEPTOR TYPE 1"/>
    <property type="match status" value="1"/>
</dbReference>
<dbReference type="InterPro" id="IPR000276">
    <property type="entry name" value="GPCR_Rhodpsn"/>
</dbReference>
<accession>A0A8C4S227</accession>